<comment type="similarity">
    <text evidence="1">Belongs to the Mg-chelatase subunits D/I family.</text>
</comment>
<dbReference type="PANTHER" id="PTHR32039:SF9">
    <property type="entry name" value="MAGNESIUM-CHELATASE SUBUNIT CHLI-2, CHLOROPLASTIC"/>
    <property type="match status" value="1"/>
</dbReference>
<evidence type="ECO:0000256" key="2">
    <source>
        <dbReference type="ARBA" id="ARBA00022741"/>
    </source>
</evidence>
<dbReference type="InterPro" id="IPR000523">
    <property type="entry name" value="Mg_chelatse_chII-like_cat_dom"/>
</dbReference>
<organism evidence="7 8">
    <name type="scientific">Pelosinus propionicus DSM 13327</name>
    <dbReference type="NCBI Taxonomy" id="1123291"/>
    <lineage>
        <taxon>Bacteria</taxon>
        <taxon>Bacillati</taxon>
        <taxon>Bacillota</taxon>
        <taxon>Negativicutes</taxon>
        <taxon>Selenomonadales</taxon>
        <taxon>Sporomusaceae</taxon>
        <taxon>Pelosinus</taxon>
    </lineage>
</organism>
<evidence type="ECO:0000313" key="7">
    <source>
        <dbReference type="EMBL" id="SFL81829.1"/>
    </source>
</evidence>
<evidence type="ECO:0000259" key="5">
    <source>
        <dbReference type="Pfam" id="PF01078"/>
    </source>
</evidence>
<evidence type="ECO:0000259" key="6">
    <source>
        <dbReference type="Pfam" id="PF17863"/>
    </source>
</evidence>
<keyword evidence="8" id="KW-1185">Reference proteome</keyword>
<dbReference type="AlphaFoldDB" id="A0A1I4KTF9"/>
<dbReference type="SUPFAM" id="SSF52540">
    <property type="entry name" value="P-loop containing nucleoside triphosphate hydrolases"/>
    <property type="match status" value="1"/>
</dbReference>
<dbReference type="InterPro" id="IPR027417">
    <property type="entry name" value="P-loop_NTPase"/>
</dbReference>
<reference evidence="8" key="1">
    <citation type="submission" date="2016-10" db="EMBL/GenBank/DDBJ databases">
        <authorList>
            <person name="Varghese N."/>
            <person name="Submissions S."/>
        </authorList>
    </citation>
    <scope>NUCLEOTIDE SEQUENCE [LARGE SCALE GENOMIC DNA]</scope>
    <source>
        <strain evidence="8">DSM 13327</strain>
    </source>
</reference>
<gene>
    <name evidence="7" type="ORF">SAMN04490355_101987</name>
</gene>
<protein>
    <recommendedName>
        <fullName evidence="4">Mg-protoporphyrin IX chelatase</fullName>
    </recommendedName>
</protein>
<dbReference type="Pfam" id="PF17863">
    <property type="entry name" value="AAA_lid_2"/>
    <property type="match status" value="1"/>
</dbReference>
<dbReference type="STRING" id="1123291.SAMN04490355_101987"/>
<sequence>MKPYYELVRHTGNQDLFRALDLSIAALHNEIPLHIHAEGLRGTGKTTIMRAVRNVLPPIIRVKGCKYNCHPNAPHCPEHRCLPLEEVKNIGTEIVPCPFLEISHAAKVGTIVGSIDLGKLTNPQEASAAILPGTIPQAHRGIIFIDEINRLADTSPELADILLDVMGTKPGHLQIEEAGMPIIELPVSVSIWAASNPDEEPGALNRIRRQLSDRFDLSINMGRPNNYLSVYSMLEKNNKKETLIVDGQSIAPIGSLDQIVVEERIRKIIAKVYVDFKLESLRAVETMEFAASLSCLLAGRKTVEIADISSILTLALAHRIDGETIAAILKYLDDIKNGCLNPQCLTTYCTSEKELDHPVKEQVDKQVTWWRFLINMLCSKIRFPIKSKQRAGYAGTENGALSGSNIIDPTKATIIAPPNKGLALKELPVEEFIISEGNLNNDKP</sequence>
<dbReference type="Gene3D" id="1.10.8.80">
    <property type="entry name" value="Magnesium chelatase subunit I, C-Terminal domain"/>
    <property type="match status" value="1"/>
</dbReference>
<dbReference type="Proteomes" id="UP000199520">
    <property type="component" value="Unassembled WGS sequence"/>
</dbReference>
<evidence type="ECO:0000256" key="1">
    <source>
        <dbReference type="ARBA" id="ARBA00005799"/>
    </source>
</evidence>
<evidence type="ECO:0000313" key="8">
    <source>
        <dbReference type="Proteomes" id="UP000199520"/>
    </source>
</evidence>
<dbReference type="InterPro" id="IPR041628">
    <property type="entry name" value="ChlI/MoxR_AAA_lid"/>
</dbReference>
<dbReference type="Pfam" id="PF01078">
    <property type="entry name" value="Mg_chelatase"/>
    <property type="match status" value="1"/>
</dbReference>
<evidence type="ECO:0000256" key="4">
    <source>
        <dbReference type="ARBA" id="ARBA00030759"/>
    </source>
</evidence>
<dbReference type="CDD" id="cd00009">
    <property type="entry name" value="AAA"/>
    <property type="match status" value="1"/>
</dbReference>
<name>A0A1I4KTF9_9FIRM</name>
<accession>A0A1I4KTF9</accession>
<dbReference type="GO" id="GO:0005524">
    <property type="term" value="F:ATP binding"/>
    <property type="evidence" value="ECO:0007669"/>
    <property type="project" value="UniProtKB-KW"/>
</dbReference>
<evidence type="ECO:0000256" key="3">
    <source>
        <dbReference type="ARBA" id="ARBA00022840"/>
    </source>
</evidence>
<keyword evidence="3" id="KW-0067">ATP-binding</keyword>
<feature type="domain" description="ChlI/MoxR AAA lid" evidence="6">
    <location>
        <begin position="268"/>
        <end position="321"/>
    </location>
</feature>
<feature type="domain" description="Magnesium chelatase ChlI-like catalytic" evidence="5">
    <location>
        <begin position="11"/>
        <end position="153"/>
    </location>
</feature>
<dbReference type="RefSeq" id="WP_090937276.1">
    <property type="nucleotide sequence ID" value="NZ_FOTS01000019.1"/>
</dbReference>
<dbReference type="PANTHER" id="PTHR32039">
    <property type="entry name" value="MAGNESIUM-CHELATASE SUBUNIT CHLI"/>
    <property type="match status" value="1"/>
</dbReference>
<dbReference type="OrthoDB" id="9775079at2"/>
<dbReference type="EMBL" id="FOTS01000019">
    <property type="protein sequence ID" value="SFL81829.1"/>
    <property type="molecule type" value="Genomic_DNA"/>
</dbReference>
<dbReference type="Gene3D" id="3.40.50.300">
    <property type="entry name" value="P-loop containing nucleotide triphosphate hydrolases"/>
    <property type="match status" value="1"/>
</dbReference>
<dbReference type="InterPro" id="IPR045006">
    <property type="entry name" value="CHLI-like"/>
</dbReference>
<keyword evidence="2" id="KW-0547">Nucleotide-binding</keyword>
<proteinExistence type="inferred from homology"/>